<evidence type="ECO:0008006" key="4">
    <source>
        <dbReference type="Google" id="ProtNLM"/>
    </source>
</evidence>
<accession>A0A2M8WV53</accession>
<dbReference type="AlphaFoldDB" id="A0A2M8WV53"/>
<keyword evidence="1" id="KW-0472">Membrane</keyword>
<dbReference type="InterPro" id="IPR021385">
    <property type="entry name" value="DUF3017"/>
</dbReference>
<dbReference type="Proteomes" id="UP000231586">
    <property type="component" value="Unassembled WGS sequence"/>
</dbReference>
<keyword evidence="1" id="KW-0812">Transmembrane</keyword>
<organism evidence="2 3">
    <name type="scientific">Luteimicrobium subarcticum</name>
    <dbReference type="NCBI Taxonomy" id="620910"/>
    <lineage>
        <taxon>Bacteria</taxon>
        <taxon>Bacillati</taxon>
        <taxon>Actinomycetota</taxon>
        <taxon>Actinomycetes</taxon>
        <taxon>Micrococcales</taxon>
        <taxon>Luteimicrobium</taxon>
    </lineage>
</organism>
<evidence type="ECO:0000313" key="3">
    <source>
        <dbReference type="Proteomes" id="UP000231586"/>
    </source>
</evidence>
<proteinExistence type="predicted"/>
<reference evidence="2 3" key="1">
    <citation type="submission" date="2017-11" db="EMBL/GenBank/DDBJ databases">
        <title>Genomic Encyclopedia of Archaeal and Bacterial Type Strains, Phase II (KMG-II): From Individual Species to Whole Genera.</title>
        <authorList>
            <person name="Goeker M."/>
        </authorList>
    </citation>
    <scope>NUCLEOTIDE SEQUENCE [LARGE SCALE GENOMIC DNA]</scope>
    <source>
        <strain evidence="2 3">DSM 22413</strain>
    </source>
</reference>
<keyword evidence="3" id="KW-1185">Reference proteome</keyword>
<feature type="transmembrane region" description="Helical" evidence="1">
    <location>
        <begin position="45"/>
        <end position="64"/>
    </location>
</feature>
<evidence type="ECO:0000256" key="1">
    <source>
        <dbReference type="SAM" id="Phobius"/>
    </source>
</evidence>
<feature type="transmembrane region" description="Helical" evidence="1">
    <location>
        <begin position="84"/>
        <end position="102"/>
    </location>
</feature>
<evidence type="ECO:0000313" key="2">
    <source>
        <dbReference type="EMBL" id="PJI94803.1"/>
    </source>
</evidence>
<dbReference type="EMBL" id="PGTZ01000006">
    <property type="protein sequence ID" value="PJI94803.1"/>
    <property type="molecule type" value="Genomic_DNA"/>
</dbReference>
<gene>
    <name evidence="2" type="ORF">CLV34_0651</name>
</gene>
<feature type="transmembrane region" description="Helical" evidence="1">
    <location>
        <begin position="20"/>
        <end position="38"/>
    </location>
</feature>
<comment type="caution">
    <text evidence="2">The sequence shown here is derived from an EMBL/GenBank/DDBJ whole genome shotgun (WGS) entry which is preliminary data.</text>
</comment>
<protein>
    <recommendedName>
        <fullName evidence="4">DUF3017 family protein</fullName>
    </recommendedName>
</protein>
<dbReference type="Pfam" id="PF11222">
    <property type="entry name" value="DUF3017"/>
    <property type="match status" value="1"/>
</dbReference>
<keyword evidence="1" id="KW-1133">Transmembrane helix</keyword>
<sequence>MLAPVTTPSSDDPPVRPLHTGVVVWLVVAAVVVAAVSARVWGPRGGCTILCLTLVALGVARALGPEPGLPGVAVRSRTFDVAGYLVLAALLGGLAWTTGNLAG</sequence>
<name>A0A2M8WV53_9MICO</name>